<accession>A0AAW7JFU0</accession>
<name>A0AAW7JFU0_9BACT</name>
<organism evidence="3 5">
    <name type="scientific">Leyella lascolaii</name>
    <dbReference type="NCBI Taxonomy" id="1776379"/>
    <lineage>
        <taxon>Bacteria</taxon>
        <taxon>Pseudomonadati</taxon>
        <taxon>Bacteroidota</taxon>
        <taxon>Bacteroidia</taxon>
        <taxon>Bacteroidales</taxon>
        <taxon>Prevotellaceae</taxon>
        <taxon>Leyella</taxon>
    </lineage>
</organism>
<evidence type="ECO:0000313" key="4">
    <source>
        <dbReference type="Proteomes" id="UP001167831"/>
    </source>
</evidence>
<evidence type="ECO:0000313" key="3">
    <source>
        <dbReference type="EMBL" id="MDN0024014.1"/>
    </source>
</evidence>
<dbReference type="Proteomes" id="UP001167831">
    <property type="component" value="Unassembled WGS sequence"/>
</dbReference>
<sequence length="98" mass="11248">MLTILFMSVICGNPVTAQTAGVTVTDTACDTLKTENDDSKAKADTCRRIFIDRGMVRRDTTVRRIIDRKAFTLKRYDSFREKMKEPWLGGLLKDILFR</sequence>
<reference evidence="3" key="2">
    <citation type="submission" date="2023-08" db="EMBL/GenBank/DDBJ databases">
        <title>Identification and characterization of horizontal gene transfer across gut microbiota members of farm animals based on homology search.</title>
        <authorList>
            <person name="Schwarzerova J."/>
            <person name="Nykrynova M."/>
            <person name="Jureckova K."/>
            <person name="Cejkova D."/>
            <person name="Rychlik I."/>
        </authorList>
    </citation>
    <scope>NUCLEOTIDE SEQUENCE</scope>
    <source>
        <strain evidence="3">ET15</strain>
        <strain evidence="2">ET37</strain>
    </source>
</reference>
<evidence type="ECO:0000313" key="2">
    <source>
        <dbReference type="EMBL" id="MDN0021517.1"/>
    </source>
</evidence>
<dbReference type="EMBL" id="JAUEIF010000001">
    <property type="protein sequence ID" value="MDN0024014.1"/>
    <property type="molecule type" value="Genomic_DNA"/>
</dbReference>
<dbReference type="EMBL" id="JAUEIE010000001">
    <property type="protein sequence ID" value="MDN0021517.1"/>
    <property type="molecule type" value="Genomic_DNA"/>
</dbReference>
<dbReference type="AlphaFoldDB" id="A0AAW7JFU0"/>
<keyword evidence="1" id="KW-0732">Signal</keyword>
<keyword evidence="4" id="KW-1185">Reference proteome</keyword>
<feature type="signal peptide" evidence="1">
    <location>
        <begin position="1"/>
        <end position="17"/>
    </location>
</feature>
<dbReference type="Proteomes" id="UP001168478">
    <property type="component" value="Unassembled WGS sequence"/>
</dbReference>
<protein>
    <submittedName>
        <fullName evidence="3">Uncharacterized protein</fullName>
    </submittedName>
</protein>
<feature type="chain" id="PRO_5043936317" evidence="1">
    <location>
        <begin position="18"/>
        <end position="98"/>
    </location>
</feature>
<evidence type="ECO:0000313" key="5">
    <source>
        <dbReference type="Proteomes" id="UP001168478"/>
    </source>
</evidence>
<evidence type="ECO:0000256" key="1">
    <source>
        <dbReference type="SAM" id="SignalP"/>
    </source>
</evidence>
<gene>
    <name evidence="2" type="ORF">QVN81_00535</name>
    <name evidence="3" type="ORF">QVN84_00530</name>
</gene>
<reference evidence="3" key="1">
    <citation type="submission" date="2023-06" db="EMBL/GenBank/DDBJ databases">
        <authorList>
            <person name="Zeman M."/>
            <person name="Kubasova T."/>
            <person name="Jahodarova E."/>
            <person name="Nykrynova M."/>
            <person name="Rychlik I."/>
        </authorList>
    </citation>
    <scope>NUCLEOTIDE SEQUENCE</scope>
    <source>
        <strain evidence="3">ET15</strain>
        <strain evidence="2">ET37</strain>
    </source>
</reference>
<dbReference type="RefSeq" id="WP_289836473.1">
    <property type="nucleotide sequence ID" value="NZ_JAUEIF010000001.1"/>
</dbReference>
<comment type="caution">
    <text evidence="3">The sequence shown here is derived from an EMBL/GenBank/DDBJ whole genome shotgun (WGS) entry which is preliminary data.</text>
</comment>
<proteinExistence type="predicted"/>